<dbReference type="Gene3D" id="3.30.160.60">
    <property type="entry name" value="Classic Zinc Finger"/>
    <property type="match status" value="5"/>
</dbReference>
<feature type="binding site" evidence="7">
    <location>
        <position position="23"/>
    </location>
    <ligand>
        <name>Zn(2+)</name>
        <dbReference type="ChEBI" id="CHEBI:29105"/>
    </ligand>
</feature>
<feature type="domain" description="C2H2-type" evidence="8">
    <location>
        <begin position="421"/>
        <end position="448"/>
    </location>
</feature>
<dbReference type="GO" id="GO:0008270">
    <property type="term" value="F:zinc ion binding"/>
    <property type="evidence" value="ECO:0007669"/>
    <property type="project" value="UniProtKB-UniRule"/>
</dbReference>
<keyword evidence="3 6" id="KW-0863">Zinc-finger</keyword>
<dbReference type="GeneID" id="112055787"/>
<dbReference type="PROSITE" id="PS50157">
    <property type="entry name" value="ZINC_FINGER_C2H2_2"/>
    <property type="match status" value="8"/>
</dbReference>
<name>A0A6J1NYK0_BICAN</name>
<evidence type="ECO:0000256" key="2">
    <source>
        <dbReference type="ARBA" id="ARBA00022737"/>
    </source>
</evidence>
<dbReference type="GO" id="GO:0001228">
    <property type="term" value="F:DNA-binding transcription activator activity, RNA polymerase II-specific"/>
    <property type="evidence" value="ECO:0007669"/>
    <property type="project" value="TreeGrafter"/>
</dbReference>
<feature type="binding site" evidence="7">
    <location>
        <position position="26"/>
    </location>
    <ligand>
        <name>Zn(2+)</name>
        <dbReference type="ChEBI" id="CHEBI:29105"/>
    </ligand>
</feature>
<feature type="domain" description="C2H2-type" evidence="8">
    <location>
        <begin position="393"/>
        <end position="416"/>
    </location>
</feature>
<keyword evidence="1 7" id="KW-0479">Metal-binding</keyword>
<dbReference type="SMART" id="SM00868">
    <property type="entry name" value="zf-AD"/>
    <property type="match status" value="1"/>
</dbReference>
<feature type="domain" description="C2H2-type" evidence="8">
    <location>
        <begin position="226"/>
        <end position="254"/>
    </location>
</feature>
<evidence type="ECO:0000256" key="3">
    <source>
        <dbReference type="ARBA" id="ARBA00022771"/>
    </source>
</evidence>
<protein>
    <submittedName>
        <fullName evidence="11">Zinc finger protein 227</fullName>
    </submittedName>
</protein>
<keyword evidence="4 7" id="KW-0862">Zinc</keyword>
<dbReference type="SUPFAM" id="SSF57667">
    <property type="entry name" value="beta-beta-alpha zinc fingers"/>
    <property type="match status" value="5"/>
</dbReference>
<dbReference type="InterPro" id="IPR013087">
    <property type="entry name" value="Znf_C2H2_type"/>
</dbReference>
<evidence type="ECO:0000256" key="6">
    <source>
        <dbReference type="PROSITE-ProRule" id="PRU00042"/>
    </source>
</evidence>
<dbReference type="PANTHER" id="PTHR24393:SF110">
    <property type="entry name" value="ZINC FINGER PROTEIN 410"/>
    <property type="match status" value="1"/>
</dbReference>
<dbReference type="Proteomes" id="UP001652582">
    <property type="component" value="Chromosome 18"/>
</dbReference>
<keyword evidence="10" id="KW-1185">Reference proteome</keyword>
<dbReference type="SMART" id="SM00355">
    <property type="entry name" value="ZnF_C2H2"/>
    <property type="match status" value="10"/>
</dbReference>
<accession>A0A6J1NYK0</accession>
<dbReference type="InterPro" id="IPR012934">
    <property type="entry name" value="Znf_AD"/>
</dbReference>
<evidence type="ECO:0000259" key="9">
    <source>
        <dbReference type="PROSITE" id="PS51915"/>
    </source>
</evidence>
<evidence type="ECO:0000256" key="7">
    <source>
        <dbReference type="PROSITE-ProRule" id="PRU01263"/>
    </source>
</evidence>
<keyword evidence="2" id="KW-0677">Repeat</keyword>
<gene>
    <name evidence="11" type="primary">LOC112055787</name>
</gene>
<dbReference type="PANTHER" id="PTHR24393">
    <property type="entry name" value="ZINC FINGER PROTEIN"/>
    <property type="match status" value="1"/>
</dbReference>
<dbReference type="RefSeq" id="XP_023951759.1">
    <property type="nucleotide sequence ID" value="XM_024095991.2"/>
</dbReference>
<dbReference type="FunFam" id="3.30.160.60:FF:002343">
    <property type="entry name" value="Zinc finger protein 33A"/>
    <property type="match status" value="1"/>
</dbReference>
<evidence type="ECO:0000256" key="5">
    <source>
        <dbReference type="ARBA" id="ARBA00023242"/>
    </source>
</evidence>
<dbReference type="GO" id="GO:0000978">
    <property type="term" value="F:RNA polymerase II cis-regulatory region sequence-specific DNA binding"/>
    <property type="evidence" value="ECO:0007669"/>
    <property type="project" value="TreeGrafter"/>
</dbReference>
<feature type="binding site" evidence="7">
    <location>
        <position position="76"/>
    </location>
    <ligand>
        <name>Zn(2+)</name>
        <dbReference type="ChEBI" id="CHEBI:29105"/>
    </ligand>
</feature>
<evidence type="ECO:0000313" key="11">
    <source>
        <dbReference type="RefSeq" id="XP_023951759.1"/>
    </source>
</evidence>
<keyword evidence="5" id="KW-0539">Nucleus</keyword>
<feature type="domain" description="C2H2-type" evidence="8">
    <location>
        <begin position="365"/>
        <end position="392"/>
    </location>
</feature>
<dbReference type="GO" id="GO:0005634">
    <property type="term" value="C:nucleus"/>
    <property type="evidence" value="ECO:0007669"/>
    <property type="project" value="UniProtKB-SubCell"/>
</dbReference>
<reference evidence="11" key="1">
    <citation type="submission" date="2025-08" db="UniProtKB">
        <authorList>
            <consortium name="RefSeq"/>
        </authorList>
    </citation>
    <scope>IDENTIFICATION</scope>
</reference>
<feature type="domain" description="ZAD" evidence="9">
    <location>
        <begin position="21"/>
        <end position="103"/>
    </location>
</feature>
<evidence type="ECO:0000256" key="4">
    <source>
        <dbReference type="ARBA" id="ARBA00022833"/>
    </source>
</evidence>
<dbReference type="InterPro" id="IPR036236">
    <property type="entry name" value="Znf_C2H2_sf"/>
</dbReference>
<dbReference type="AlphaFoldDB" id="A0A6J1NYK0"/>
<proteinExistence type="predicted"/>
<dbReference type="PROSITE" id="PS51915">
    <property type="entry name" value="ZAD"/>
    <property type="match status" value="1"/>
</dbReference>
<sequence length="460" mass="53493">MRLDDQITLLALKYICGENKELCRLCLSSIQSREAAVSLKNIVQVKTPYCQDSVTYNCVLTNLGIPDEPLLPQVVCSDCTTILINSYLFQQLKEFSNNIWDKVLKDLNNTFSNSCKLNLQDMNSVFATIHKTDMFTSHQKCTTGTKQRTLCNVNKAIKSYKKSLTGNKSELVCEKCGKRFKAQFLLKKHIKFHKKTLHPCPNCTKVFSMQNYLHIHIERVHYPKKIKCDICPKKFSTKRVLKHHLRTEHIPMKCKDCDIELPSKKALKFHLDHHKVNTCPFCNKGYRNIKYFKLHMKYCGKIGNPDTYICDICQKAYQAKSGLNSHMKTAHGFGKVLSCKWCNKKFDVISRLNDHIVTHTKEKKFYCEKCGGKFVTHKSLINHIRLHTGERPYPCSLCDQSFLSASRRLEHQKRKHFEPAHKCSLCEAKFVTRYEWRKHLKRHFKQSSKLYVTGSDIPQS</sequence>
<dbReference type="PROSITE" id="PS00028">
    <property type="entry name" value="ZINC_FINGER_C2H2_1"/>
    <property type="match status" value="8"/>
</dbReference>
<evidence type="ECO:0000313" key="10">
    <source>
        <dbReference type="Proteomes" id="UP001652582"/>
    </source>
</evidence>
<dbReference type="Gene3D" id="1.10.8.1320">
    <property type="match status" value="1"/>
</dbReference>
<feature type="binding site" evidence="7">
    <location>
        <position position="79"/>
    </location>
    <ligand>
        <name>Zn(2+)</name>
        <dbReference type="ChEBI" id="CHEBI:29105"/>
    </ligand>
</feature>
<evidence type="ECO:0000259" key="8">
    <source>
        <dbReference type="PROSITE" id="PS50157"/>
    </source>
</evidence>
<organism evidence="10 11">
    <name type="scientific">Bicyclus anynana</name>
    <name type="common">Squinting bush brown butterfly</name>
    <dbReference type="NCBI Taxonomy" id="110368"/>
    <lineage>
        <taxon>Eukaryota</taxon>
        <taxon>Metazoa</taxon>
        <taxon>Ecdysozoa</taxon>
        <taxon>Arthropoda</taxon>
        <taxon>Hexapoda</taxon>
        <taxon>Insecta</taxon>
        <taxon>Pterygota</taxon>
        <taxon>Neoptera</taxon>
        <taxon>Endopterygota</taxon>
        <taxon>Lepidoptera</taxon>
        <taxon>Glossata</taxon>
        <taxon>Ditrysia</taxon>
        <taxon>Papilionoidea</taxon>
        <taxon>Nymphalidae</taxon>
        <taxon>Satyrinae</taxon>
        <taxon>Satyrini</taxon>
        <taxon>Mycalesina</taxon>
        <taxon>Bicyclus</taxon>
    </lineage>
</organism>
<dbReference type="OrthoDB" id="654211at2759"/>
<dbReference type="Pfam" id="PF00096">
    <property type="entry name" value="zf-C2H2"/>
    <property type="match status" value="5"/>
</dbReference>
<feature type="domain" description="C2H2-type" evidence="8">
    <location>
        <begin position="337"/>
        <end position="364"/>
    </location>
</feature>
<evidence type="ECO:0000256" key="1">
    <source>
        <dbReference type="ARBA" id="ARBA00022723"/>
    </source>
</evidence>
<feature type="domain" description="C2H2-type" evidence="8">
    <location>
        <begin position="198"/>
        <end position="226"/>
    </location>
</feature>
<dbReference type="KEGG" id="bany:112055787"/>
<feature type="domain" description="C2H2-type" evidence="8">
    <location>
        <begin position="308"/>
        <end position="331"/>
    </location>
</feature>
<feature type="domain" description="C2H2-type" evidence="8">
    <location>
        <begin position="171"/>
        <end position="193"/>
    </location>
</feature>